<dbReference type="EMBL" id="LRGB01001581">
    <property type="protein sequence ID" value="KZS11443.1"/>
    <property type="molecule type" value="Genomic_DNA"/>
</dbReference>
<reference evidence="1 2" key="1">
    <citation type="submission" date="2016-03" db="EMBL/GenBank/DDBJ databases">
        <title>EvidentialGene: Evidence-directed Construction of Genes on Genomes.</title>
        <authorList>
            <person name="Gilbert D.G."/>
            <person name="Choi J.-H."/>
            <person name="Mockaitis K."/>
            <person name="Colbourne J."/>
            <person name="Pfrender M."/>
        </authorList>
    </citation>
    <scope>NUCLEOTIDE SEQUENCE [LARGE SCALE GENOMIC DNA]</scope>
    <source>
        <strain evidence="1 2">Xinb3</strain>
        <tissue evidence="1">Complete organism</tissue>
    </source>
</reference>
<accession>A0A164UKH7</accession>
<evidence type="ECO:0000313" key="2">
    <source>
        <dbReference type="Proteomes" id="UP000076858"/>
    </source>
</evidence>
<dbReference type="AlphaFoldDB" id="A0A164UKH7"/>
<keyword evidence="2" id="KW-1185">Reference proteome</keyword>
<protein>
    <submittedName>
        <fullName evidence="1">Uncharacterized protein</fullName>
    </submittedName>
</protein>
<evidence type="ECO:0000313" key="1">
    <source>
        <dbReference type="EMBL" id="KZS11443.1"/>
    </source>
</evidence>
<dbReference type="Proteomes" id="UP000076858">
    <property type="component" value="Unassembled WGS sequence"/>
</dbReference>
<comment type="caution">
    <text evidence="1">The sequence shown here is derived from an EMBL/GenBank/DDBJ whole genome shotgun (WGS) entry which is preliminary data.</text>
</comment>
<proteinExistence type="predicted"/>
<organism evidence="1 2">
    <name type="scientific">Daphnia magna</name>
    <dbReference type="NCBI Taxonomy" id="35525"/>
    <lineage>
        <taxon>Eukaryota</taxon>
        <taxon>Metazoa</taxon>
        <taxon>Ecdysozoa</taxon>
        <taxon>Arthropoda</taxon>
        <taxon>Crustacea</taxon>
        <taxon>Branchiopoda</taxon>
        <taxon>Diplostraca</taxon>
        <taxon>Cladocera</taxon>
        <taxon>Anomopoda</taxon>
        <taxon>Daphniidae</taxon>
        <taxon>Daphnia</taxon>
    </lineage>
</organism>
<gene>
    <name evidence="1" type="ORF">APZ42_024231</name>
</gene>
<name>A0A164UKH7_9CRUS</name>
<sequence>MIFLYSQEMKPQTPPELKFYQLPRPFQVHRSTQVRILKYLPMAFSYLSWRKLYQSSPLLVRSSNRAACNIGNV</sequence>